<dbReference type="InterPro" id="IPR008948">
    <property type="entry name" value="L-Aspartase-like"/>
</dbReference>
<evidence type="ECO:0000313" key="4">
    <source>
        <dbReference type="Proteomes" id="UP000640509"/>
    </source>
</evidence>
<gene>
    <name evidence="3" type="primary">pcaB</name>
    <name evidence="3" type="ORF">GCM10011402_02580</name>
</gene>
<evidence type="ECO:0000259" key="2">
    <source>
        <dbReference type="Pfam" id="PF00206"/>
    </source>
</evidence>
<organism evidence="3 4">
    <name type="scientific">Paracoccus acridae</name>
    <dbReference type="NCBI Taxonomy" id="1795310"/>
    <lineage>
        <taxon>Bacteria</taxon>
        <taxon>Pseudomonadati</taxon>
        <taxon>Pseudomonadota</taxon>
        <taxon>Alphaproteobacteria</taxon>
        <taxon>Rhodobacterales</taxon>
        <taxon>Paracoccaceae</taxon>
        <taxon>Paracoccus</taxon>
    </lineage>
</organism>
<dbReference type="EMBL" id="BMIV01000001">
    <property type="protein sequence ID" value="GGF54098.1"/>
    <property type="molecule type" value="Genomic_DNA"/>
</dbReference>
<protein>
    <submittedName>
        <fullName evidence="3">3-carboxy-cis,cis-muconate cycloisomerase</fullName>
    </submittedName>
</protein>
<evidence type="ECO:0000313" key="3">
    <source>
        <dbReference type="EMBL" id="GGF54098.1"/>
    </source>
</evidence>
<accession>A0ABQ1VEL4</accession>
<dbReference type="InterPro" id="IPR022761">
    <property type="entry name" value="Fumarate_lyase_N"/>
</dbReference>
<name>A0ABQ1VEL4_9RHOB</name>
<comment type="caution">
    <text evidence="3">The sequence shown here is derived from an EMBL/GenBank/DDBJ whole genome shotgun (WGS) entry which is preliminary data.</text>
</comment>
<dbReference type="SUPFAM" id="SSF48557">
    <property type="entry name" value="L-aspartase-like"/>
    <property type="match status" value="1"/>
</dbReference>
<dbReference type="InterPro" id="IPR000362">
    <property type="entry name" value="Fumarate_lyase_fam"/>
</dbReference>
<dbReference type="PRINTS" id="PR00149">
    <property type="entry name" value="FUMRATELYASE"/>
</dbReference>
<dbReference type="RefSeq" id="WP_188713705.1">
    <property type="nucleotide sequence ID" value="NZ_BMIV01000001.1"/>
</dbReference>
<dbReference type="Gene3D" id="1.20.200.10">
    <property type="entry name" value="Fumarase/aspartase (Central domain)"/>
    <property type="match status" value="1"/>
</dbReference>
<dbReference type="Pfam" id="PF00206">
    <property type="entry name" value="Lyase_1"/>
    <property type="match status" value="1"/>
</dbReference>
<reference evidence="4" key="1">
    <citation type="journal article" date="2019" name="Int. J. Syst. Evol. Microbiol.">
        <title>The Global Catalogue of Microorganisms (GCM) 10K type strain sequencing project: providing services to taxonomists for standard genome sequencing and annotation.</title>
        <authorList>
            <consortium name="The Broad Institute Genomics Platform"/>
            <consortium name="The Broad Institute Genome Sequencing Center for Infectious Disease"/>
            <person name="Wu L."/>
            <person name="Ma J."/>
        </authorList>
    </citation>
    <scope>NUCLEOTIDE SEQUENCE [LARGE SCALE GENOMIC DNA]</scope>
    <source>
        <strain evidence="4">CGMCC 1.15419</strain>
    </source>
</reference>
<comment type="similarity">
    <text evidence="1">Belongs to the class-II fumarase/aspartase family.</text>
</comment>
<dbReference type="InterPro" id="IPR020557">
    <property type="entry name" value="Fumarate_lyase_CS"/>
</dbReference>
<feature type="domain" description="Fumarate lyase N-terminal" evidence="2">
    <location>
        <begin position="91"/>
        <end position="286"/>
    </location>
</feature>
<sequence>MMLTDGQFSDPDLAAIMGAPAQVAAMGRVEAALAQAQGRLGMIPLGAADRIAAVAGGFAPDPATLIAAAATAGIPAQAYVAALKKACDKDGAFAHYGATSQDIQDSALILQLRDALAVIEDRLTALDCELAARGDAFGAQPIPARTRFQIAAPTTLGAKIAVWRAPLLRHLARLAELRPRLLTLSLHGAAGTGAAFGADAAALRADVARQLGLASSDVPWHAARDTVAELAGWLSLVTGSLGKIGADLILLGQSEIGEISAGTGGGSSTMPQKSNPVAAEALVGIARLNAGGVGMIHGAMIHAQERDGSALAVEWQTLPDMVVRTGAGLRLALELARSLTPNPRRIARTFDADRGAMLAEAAGFYLARHMPRPDALRIVAEALRQVAANDADTLATALSRLQPGHDWAAILAPGRNTGKS</sequence>
<dbReference type="PANTHER" id="PTHR43172">
    <property type="entry name" value="ADENYLOSUCCINATE LYASE"/>
    <property type="match status" value="1"/>
</dbReference>
<proteinExistence type="inferred from homology"/>
<keyword evidence="4" id="KW-1185">Reference proteome</keyword>
<dbReference type="PRINTS" id="PR00145">
    <property type="entry name" value="ARGSUCLYASE"/>
</dbReference>
<evidence type="ECO:0000256" key="1">
    <source>
        <dbReference type="ARBA" id="ARBA00034772"/>
    </source>
</evidence>
<dbReference type="PROSITE" id="PS00163">
    <property type="entry name" value="FUMARATE_LYASES"/>
    <property type="match status" value="1"/>
</dbReference>
<dbReference type="PANTHER" id="PTHR43172:SF2">
    <property type="entry name" value="ADENYLOSUCCINATE LYASE C-TERMINAL DOMAIN-CONTAINING PROTEIN"/>
    <property type="match status" value="1"/>
</dbReference>
<dbReference type="Proteomes" id="UP000640509">
    <property type="component" value="Unassembled WGS sequence"/>
</dbReference>